<dbReference type="Gene3D" id="1.10.155.10">
    <property type="entry name" value="Chemotaxis receptor methyltransferase CheR, N-terminal domain"/>
    <property type="match status" value="1"/>
</dbReference>
<dbReference type="EC" id="2.1.1.80" evidence="2"/>
<evidence type="ECO:0000256" key="1">
    <source>
        <dbReference type="ARBA" id="ARBA00001541"/>
    </source>
</evidence>
<reference evidence="7" key="1">
    <citation type="submission" date="2022-11" db="EMBL/GenBank/DDBJ databases">
        <title>Marinomonas sp. nov., isolated from marine algae.</title>
        <authorList>
            <person name="Choi D.G."/>
            <person name="Kim J.M."/>
            <person name="Lee J.K."/>
            <person name="Baek J.H."/>
            <person name="Jeon C.O."/>
        </authorList>
    </citation>
    <scope>NUCLEOTIDE SEQUENCE</scope>
    <source>
        <strain evidence="7">KJ51-3</strain>
    </source>
</reference>
<evidence type="ECO:0000256" key="4">
    <source>
        <dbReference type="ARBA" id="ARBA00022679"/>
    </source>
</evidence>
<keyword evidence="8" id="KW-1185">Reference proteome</keyword>
<proteinExistence type="predicted"/>
<dbReference type="CDD" id="cd02440">
    <property type="entry name" value="AdoMet_MTases"/>
    <property type="match status" value="1"/>
</dbReference>
<gene>
    <name evidence="7" type="ORF">ONZ52_09760</name>
</gene>
<accession>A0ABT3KFB3</accession>
<keyword evidence="4" id="KW-0808">Transferase</keyword>
<dbReference type="InterPro" id="IPR022641">
    <property type="entry name" value="CheR_N"/>
</dbReference>
<dbReference type="EMBL" id="JAPEUL010000007">
    <property type="protein sequence ID" value="MCW4629231.1"/>
    <property type="molecule type" value="Genomic_DNA"/>
</dbReference>
<dbReference type="InterPro" id="IPR036804">
    <property type="entry name" value="CheR_N_sf"/>
</dbReference>
<evidence type="ECO:0000313" key="7">
    <source>
        <dbReference type="EMBL" id="MCW4629231.1"/>
    </source>
</evidence>
<evidence type="ECO:0000256" key="5">
    <source>
        <dbReference type="ARBA" id="ARBA00022691"/>
    </source>
</evidence>
<comment type="catalytic activity">
    <reaction evidence="1">
        <text>L-glutamyl-[protein] + S-adenosyl-L-methionine = [protein]-L-glutamate 5-O-methyl ester + S-adenosyl-L-homocysteine</text>
        <dbReference type="Rhea" id="RHEA:24452"/>
        <dbReference type="Rhea" id="RHEA-COMP:10208"/>
        <dbReference type="Rhea" id="RHEA-COMP:10311"/>
        <dbReference type="ChEBI" id="CHEBI:29973"/>
        <dbReference type="ChEBI" id="CHEBI:57856"/>
        <dbReference type="ChEBI" id="CHEBI:59789"/>
        <dbReference type="ChEBI" id="CHEBI:82795"/>
        <dbReference type="EC" id="2.1.1.80"/>
    </reaction>
</comment>
<dbReference type="PANTHER" id="PTHR24422:SF21">
    <property type="entry name" value="CHEMOTAXIS PROTEIN METHYLTRANSFERASE 1"/>
    <property type="match status" value="1"/>
</dbReference>
<dbReference type="InterPro" id="IPR050903">
    <property type="entry name" value="Bact_Chemotaxis_MeTrfase"/>
</dbReference>
<evidence type="ECO:0000313" key="8">
    <source>
        <dbReference type="Proteomes" id="UP001431181"/>
    </source>
</evidence>
<organism evidence="7 8">
    <name type="scientific">Marinomonas rhodophyticola</name>
    <dbReference type="NCBI Taxonomy" id="2992803"/>
    <lineage>
        <taxon>Bacteria</taxon>
        <taxon>Pseudomonadati</taxon>
        <taxon>Pseudomonadota</taxon>
        <taxon>Gammaproteobacteria</taxon>
        <taxon>Oceanospirillales</taxon>
        <taxon>Oceanospirillaceae</taxon>
        <taxon>Marinomonas</taxon>
    </lineage>
</organism>
<dbReference type="RefSeq" id="WP_265218418.1">
    <property type="nucleotide sequence ID" value="NZ_JAPEUL010000007.1"/>
</dbReference>
<comment type="caution">
    <text evidence="7">The sequence shown here is derived from an EMBL/GenBank/DDBJ whole genome shotgun (WGS) entry which is preliminary data.</text>
</comment>
<evidence type="ECO:0000256" key="2">
    <source>
        <dbReference type="ARBA" id="ARBA00012534"/>
    </source>
</evidence>
<dbReference type="Gene3D" id="3.40.50.150">
    <property type="entry name" value="Vaccinia Virus protein VP39"/>
    <property type="match status" value="1"/>
</dbReference>
<name>A0ABT3KFB3_9GAMM</name>
<dbReference type="PANTHER" id="PTHR24422">
    <property type="entry name" value="CHEMOTAXIS PROTEIN METHYLTRANSFERASE"/>
    <property type="match status" value="1"/>
</dbReference>
<dbReference type="SUPFAM" id="SSF53335">
    <property type="entry name" value="S-adenosyl-L-methionine-dependent methyltransferases"/>
    <property type="match status" value="1"/>
</dbReference>
<feature type="domain" description="CheR-type methyltransferase" evidence="6">
    <location>
        <begin position="1"/>
        <end position="296"/>
    </location>
</feature>
<keyword evidence="3" id="KW-0489">Methyltransferase</keyword>
<dbReference type="InterPro" id="IPR029063">
    <property type="entry name" value="SAM-dependent_MTases_sf"/>
</dbReference>
<dbReference type="SMART" id="SM00138">
    <property type="entry name" value="MeTrc"/>
    <property type="match status" value="1"/>
</dbReference>
<protein>
    <recommendedName>
        <fullName evidence="2">protein-glutamate O-methyltransferase</fullName>
        <ecNumber evidence="2">2.1.1.80</ecNumber>
    </recommendedName>
</protein>
<dbReference type="PRINTS" id="PR00996">
    <property type="entry name" value="CHERMTFRASE"/>
</dbReference>
<keyword evidence="5" id="KW-0949">S-adenosyl-L-methionine</keyword>
<dbReference type="Pfam" id="PF01739">
    <property type="entry name" value="CheR"/>
    <property type="match status" value="1"/>
</dbReference>
<sequence length="296" mass="33472">MLSSTNAITPNGYIRFRDYLQKACGISLSDNKQYLVASRLGKVLEREGFSKIEQLVDALEKYGSSKLKEEVINAMTTNETLWFRDIHPFTILKDRVLPEMTSGPLRIWSAASSTGQEPYSISMVIDEFKSARPGVLKAGEKIVATDICTNILQHAKQGEYDSLAIARGLGPDLQRRYFDKINDLTWKIKPHLSARVEFKYLNLIESFSTLGKFDVIFCRNVLIYFTVDLKLDILKRMHACLKPGGYLFLGGSEALSGLSDYFEIVQCHPVDSLQGQIFIVFPFTFISILYLRAPSE</sequence>
<dbReference type="InterPro" id="IPR000780">
    <property type="entry name" value="CheR_MeTrfase"/>
</dbReference>
<evidence type="ECO:0000256" key="3">
    <source>
        <dbReference type="ARBA" id="ARBA00022603"/>
    </source>
</evidence>
<dbReference type="PROSITE" id="PS50123">
    <property type="entry name" value="CHER"/>
    <property type="match status" value="1"/>
</dbReference>
<dbReference type="SUPFAM" id="SSF47757">
    <property type="entry name" value="Chemotaxis receptor methyltransferase CheR, N-terminal domain"/>
    <property type="match status" value="1"/>
</dbReference>
<evidence type="ECO:0000259" key="6">
    <source>
        <dbReference type="PROSITE" id="PS50123"/>
    </source>
</evidence>
<dbReference type="Proteomes" id="UP001431181">
    <property type="component" value="Unassembled WGS sequence"/>
</dbReference>
<dbReference type="InterPro" id="IPR022642">
    <property type="entry name" value="CheR_C"/>
</dbReference>
<dbReference type="Pfam" id="PF03705">
    <property type="entry name" value="CheR_N"/>
    <property type="match status" value="1"/>
</dbReference>